<feature type="active site" description="Charge relay system" evidence="11">
    <location>
        <position position="321"/>
    </location>
</feature>
<keyword evidence="5 11" id="KW-0645">Protease</keyword>
<comment type="subcellular location">
    <subcellularLocation>
        <location evidence="2">Secreted</location>
    </subcellularLocation>
</comment>
<sequence length="554" mass="60383">MKRSIGWLASLLFILFTSFNTVNAEALDIETERIIVGFEEEVDLSVLENVQADVHHQFANIPAIAVTVPKTEREALKQLPHVKWVEHDGVVKTEAQQTNWGYNLVKPPKALQSGYTGKGVKIAIIDTGVNDQHPDLHIAGGVSFIGDRTSYTDVFGHGTHVAGIIGALNNDIGIVGIAPEASIYAVRALDDNGFGNQTNVIAGIDWAIEHEMDIINLSLTTKQDSYALKKVLAKAYEKGILIVAASGNTKVPLPEGTDVLYPARYPSVIAVGSIDEDHLYSSFSYTGKSLEITAPGSYILTTSHVLTDNANGDYIVTHGTSIATPFVAGVLALYKEAFPELDHKEIRHMMQINALDLGTPGKNKEYGYGLIQAPTKDTTPYSDVREASWYTPSVQHLSGEAIISGYPDGTFQPHEVVTRAEAVTMIGKILNVETDSSETIFTDVKPASFAAPYIQAASELAMITGFPDGSFKPDDPIVRGDVAILMKKAFHLPDNNTASFRDVRPEAYYYEAVNSLKTAHMTNGYPDHTFKPNESITRSELTVLLSKAMNETRE</sequence>
<dbReference type="RefSeq" id="WP_307230905.1">
    <property type="nucleotide sequence ID" value="NZ_JAUSTT010000019.1"/>
</dbReference>
<dbReference type="Gene3D" id="3.30.70.80">
    <property type="entry name" value="Peptidase S8 propeptide/proteinase inhibitor I9"/>
    <property type="match status" value="1"/>
</dbReference>
<reference evidence="15 16" key="1">
    <citation type="submission" date="2023-07" db="EMBL/GenBank/DDBJ databases">
        <title>Genomic Encyclopedia of Type Strains, Phase IV (KMG-IV): sequencing the most valuable type-strain genomes for metagenomic binning, comparative biology and taxonomic classification.</title>
        <authorList>
            <person name="Goeker M."/>
        </authorList>
    </citation>
    <scope>NUCLEOTIDE SEQUENCE [LARGE SCALE GENOMIC DNA]</scope>
    <source>
        <strain evidence="15 16">DSM 23837</strain>
    </source>
</reference>
<evidence type="ECO:0000256" key="1">
    <source>
        <dbReference type="ARBA" id="ARBA00001913"/>
    </source>
</evidence>
<evidence type="ECO:0000256" key="7">
    <source>
        <dbReference type="ARBA" id="ARBA00022729"/>
    </source>
</evidence>
<dbReference type="CDD" id="cd07477">
    <property type="entry name" value="Peptidases_S8_Subtilisin_subset"/>
    <property type="match status" value="1"/>
</dbReference>
<dbReference type="InterPro" id="IPR023828">
    <property type="entry name" value="Peptidase_S8_Ser-AS"/>
</dbReference>
<dbReference type="PROSITE" id="PS00136">
    <property type="entry name" value="SUBTILASE_ASP"/>
    <property type="match status" value="1"/>
</dbReference>
<feature type="chain" id="PRO_5046156527" description="SLH domain-containing protein" evidence="13">
    <location>
        <begin position="25"/>
        <end position="554"/>
    </location>
</feature>
<dbReference type="InterPro" id="IPR050131">
    <property type="entry name" value="Peptidase_S8_subtilisin-like"/>
</dbReference>
<keyword evidence="8 11" id="KW-0378">Hydrolase</keyword>
<evidence type="ECO:0000256" key="9">
    <source>
        <dbReference type="ARBA" id="ARBA00022825"/>
    </source>
</evidence>
<dbReference type="Pfam" id="PF00395">
    <property type="entry name" value="SLH"/>
    <property type="match status" value="3"/>
</dbReference>
<dbReference type="PROSITE" id="PS00138">
    <property type="entry name" value="SUBTILASE_SER"/>
    <property type="match status" value="1"/>
</dbReference>
<dbReference type="Gene3D" id="3.40.50.200">
    <property type="entry name" value="Peptidase S8/S53 domain"/>
    <property type="match status" value="1"/>
</dbReference>
<dbReference type="InterPro" id="IPR022398">
    <property type="entry name" value="Peptidase_S8_His-AS"/>
</dbReference>
<keyword evidence="16" id="KW-1185">Reference proteome</keyword>
<dbReference type="SUPFAM" id="SSF52743">
    <property type="entry name" value="Subtilisin-like"/>
    <property type="match status" value="1"/>
</dbReference>
<proteinExistence type="inferred from homology"/>
<evidence type="ECO:0000256" key="5">
    <source>
        <dbReference type="ARBA" id="ARBA00022670"/>
    </source>
</evidence>
<dbReference type="PANTHER" id="PTHR43806">
    <property type="entry name" value="PEPTIDASE S8"/>
    <property type="match status" value="1"/>
</dbReference>
<evidence type="ECO:0000256" key="13">
    <source>
        <dbReference type="SAM" id="SignalP"/>
    </source>
</evidence>
<evidence type="ECO:0000256" key="3">
    <source>
        <dbReference type="ARBA" id="ARBA00011073"/>
    </source>
</evidence>
<keyword evidence="6" id="KW-0479">Metal-binding</keyword>
<dbReference type="PROSITE" id="PS00137">
    <property type="entry name" value="SUBTILASE_HIS"/>
    <property type="match status" value="1"/>
</dbReference>
<evidence type="ECO:0000259" key="14">
    <source>
        <dbReference type="PROSITE" id="PS51272"/>
    </source>
</evidence>
<dbReference type="PRINTS" id="PR00723">
    <property type="entry name" value="SUBTILISIN"/>
</dbReference>
<comment type="caution">
    <text evidence="15">The sequence shown here is derived from an EMBL/GenBank/DDBJ whole genome shotgun (WGS) entry which is preliminary data.</text>
</comment>
<evidence type="ECO:0000313" key="15">
    <source>
        <dbReference type="EMBL" id="MDQ0177153.1"/>
    </source>
</evidence>
<evidence type="ECO:0000313" key="16">
    <source>
        <dbReference type="Proteomes" id="UP001223586"/>
    </source>
</evidence>
<comment type="cofactor">
    <cofactor evidence="1">
        <name>Ca(2+)</name>
        <dbReference type="ChEBI" id="CHEBI:29108"/>
    </cofactor>
</comment>
<evidence type="ECO:0000256" key="4">
    <source>
        <dbReference type="ARBA" id="ARBA00022525"/>
    </source>
</evidence>
<dbReference type="Proteomes" id="UP001223586">
    <property type="component" value="Unassembled WGS sequence"/>
</dbReference>
<evidence type="ECO:0000256" key="8">
    <source>
        <dbReference type="ARBA" id="ARBA00022801"/>
    </source>
</evidence>
<dbReference type="InterPro" id="IPR015500">
    <property type="entry name" value="Peptidase_S8_subtilisin-rel"/>
</dbReference>
<keyword evidence="9 11" id="KW-0720">Serine protease</keyword>
<feature type="domain" description="SLH" evidence="14">
    <location>
        <begin position="441"/>
        <end position="495"/>
    </location>
</feature>
<feature type="domain" description="SLH" evidence="14">
    <location>
        <begin position="377"/>
        <end position="440"/>
    </location>
</feature>
<dbReference type="Pfam" id="PF00082">
    <property type="entry name" value="Peptidase_S8"/>
    <property type="match status" value="1"/>
</dbReference>
<comment type="similarity">
    <text evidence="3 11 12">Belongs to the peptidase S8 family.</text>
</comment>
<name>A0ABT9WVM6_9BACI</name>
<dbReference type="PANTHER" id="PTHR43806:SF11">
    <property type="entry name" value="CEREVISIN-RELATED"/>
    <property type="match status" value="1"/>
</dbReference>
<feature type="domain" description="SLH" evidence="14">
    <location>
        <begin position="496"/>
        <end position="554"/>
    </location>
</feature>
<dbReference type="EMBL" id="JAUSTT010000019">
    <property type="protein sequence ID" value="MDQ0177153.1"/>
    <property type="molecule type" value="Genomic_DNA"/>
</dbReference>
<dbReference type="PROSITE" id="PS51272">
    <property type="entry name" value="SLH"/>
    <property type="match status" value="3"/>
</dbReference>
<keyword evidence="10" id="KW-0106">Calcium</keyword>
<protein>
    <recommendedName>
        <fullName evidence="14">SLH domain-containing protein</fullName>
    </recommendedName>
</protein>
<dbReference type="InterPro" id="IPR036852">
    <property type="entry name" value="Peptidase_S8/S53_dom_sf"/>
</dbReference>
<evidence type="ECO:0000256" key="12">
    <source>
        <dbReference type="RuleBase" id="RU003355"/>
    </source>
</evidence>
<keyword evidence="7 13" id="KW-0732">Signal</keyword>
<gene>
    <name evidence="15" type="ORF">J2S08_003032</name>
</gene>
<dbReference type="InterPro" id="IPR037045">
    <property type="entry name" value="S8pro/Inhibitor_I9_sf"/>
</dbReference>
<evidence type="ECO:0000256" key="11">
    <source>
        <dbReference type="PROSITE-ProRule" id="PRU01240"/>
    </source>
</evidence>
<evidence type="ECO:0000256" key="2">
    <source>
        <dbReference type="ARBA" id="ARBA00004613"/>
    </source>
</evidence>
<dbReference type="PROSITE" id="PS51892">
    <property type="entry name" value="SUBTILASE"/>
    <property type="match status" value="1"/>
</dbReference>
<evidence type="ECO:0000256" key="10">
    <source>
        <dbReference type="ARBA" id="ARBA00022837"/>
    </source>
</evidence>
<feature type="signal peptide" evidence="13">
    <location>
        <begin position="1"/>
        <end position="24"/>
    </location>
</feature>
<organism evidence="15 16">
    <name type="scientific">Bacillus chungangensis</name>
    <dbReference type="NCBI Taxonomy" id="587633"/>
    <lineage>
        <taxon>Bacteria</taxon>
        <taxon>Bacillati</taxon>
        <taxon>Bacillota</taxon>
        <taxon>Bacilli</taxon>
        <taxon>Bacillales</taxon>
        <taxon>Bacillaceae</taxon>
        <taxon>Bacillus</taxon>
    </lineage>
</organism>
<keyword evidence="4" id="KW-0964">Secreted</keyword>
<feature type="active site" description="Charge relay system" evidence="11">
    <location>
        <position position="126"/>
    </location>
</feature>
<dbReference type="InterPro" id="IPR001119">
    <property type="entry name" value="SLH_dom"/>
</dbReference>
<dbReference type="SUPFAM" id="SSF54897">
    <property type="entry name" value="Protease propeptides/inhibitors"/>
    <property type="match status" value="1"/>
</dbReference>
<dbReference type="InterPro" id="IPR000209">
    <property type="entry name" value="Peptidase_S8/S53_dom"/>
</dbReference>
<dbReference type="InterPro" id="IPR023827">
    <property type="entry name" value="Peptidase_S8_Asp-AS"/>
</dbReference>
<evidence type="ECO:0000256" key="6">
    <source>
        <dbReference type="ARBA" id="ARBA00022723"/>
    </source>
</evidence>
<dbReference type="InterPro" id="IPR034202">
    <property type="entry name" value="Subtilisin_Carlsberg-like"/>
</dbReference>
<feature type="active site" description="Charge relay system" evidence="11">
    <location>
        <position position="157"/>
    </location>
</feature>
<accession>A0ABT9WVM6</accession>